<evidence type="ECO:0000256" key="1">
    <source>
        <dbReference type="SAM" id="Phobius"/>
    </source>
</evidence>
<keyword evidence="3" id="KW-1185">Reference proteome</keyword>
<dbReference type="OrthoDB" id="26578at10239"/>
<keyword evidence="1" id="KW-1133">Transmembrane helix</keyword>
<feature type="transmembrane region" description="Helical" evidence="1">
    <location>
        <begin position="37"/>
        <end position="58"/>
    </location>
</feature>
<dbReference type="EMBL" id="CP000625">
    <property type="protein sequence ID" value="ABO60815.1"/>
    <property type="molecule type" value="Genomic_DNA"/>
</dbReference>
<evidence type="ECO:0000313" key="3">
    <source>
        <dbReference type="Proteomes" id="UP000002289"/>
    </source>
</evidence>
<dbReference type="RefSeq" id="YP_001111103.1">
    <property type="nucleotide sequence ID" value="NC_009235.2"/>
</dbReference>
<protein>
    <submittedName>
        <fullName evidence="2">Gp24</fullName>
    </submittedName>
</protein>
<dbReference type="KEGG" id="vg:4960598"/>
<keyword evidence="1" id="KW-0472">Membrane</keyword>
<keyword evidence="1" id="KW-0812">Transmembrane</keyword>
<name>A4JX19_9CAUD</name>
<reference evidence="2" key="1">
    <citation type="submission" date="2007-06" db="EMBL/GenBank/DDBJ databases">
        <authorList>
            <person name="DeShazer D."/>
            <person name="Ronning C.M."/>
            <person name="Brinkac L."/>
            <person name="Nierman W.C."/>
        </authorList>
    </citation>
    <scope>NUCLEOTIDE SEQUENCE</scope>
</reference>
<evidence type="ECO:0000313" key="2">
    <source>
        <dbReference type="EMBL" id="ABO60815.1"/>
    </source>
</evidence>
<dbReference type="GeneID" id="4960598"/>
<accession>A4JX19</accession>
<organism evidence="2 3">
    <name type="scientific">Burkholderia phage phi644-2</name>
    <dbReference type="NCBI Taxonomy" id="2881400"/>
    <lineage>
        <taxon>Viruses</taxon>
        <taxon>Duplodnaviria</taxon>
        <taxon>Heunggongvirae</taxon>
        <taxon>Uroviricota</taxon>
        <taxon>Caudoviricetes</taxon>
        <taxon>Stanholtvirus</taxon>
        <taxon>Stanholtvirus sv6442</taxon>
    </lineage>
</organism>
<proteinExistence type="predicted"/>
<gene>
    <name evidence="2" type="ORF">BPSphi6442_0025</name>
</gene>
<dbReference type="TCDB" id="1.E.7.2.1">
    <property type="family name" value="the hp1 holin (hp1 holin) family"/>
</dbReference>
<sequence>MAALFHCEGLMRASPSEVASYVGSVTAVASSLTLTDIGVIVGIMTAIATFGLNFFFMWRKDRREQRESDMRILEMERHDG</sequence>
<dbReference type="Proteomes" id="UP000002289">
    <property type="component" value="Segment"/>
</dbReference>